<dbReference type="SUPFAM" id="SSF75217">
    <property type="entry name" value="alpha/beta knot"/>
    <property type="match status" value="1"/>
</dbReference>
<dbReference type="Pfam" id="PF04452">
    <property type="entry name" value="Methyltrans_RNA"/>
    <property type="match status" value="1"/>
</dbReference>
<evidence type="ECO:0000259" key="11">
    <source>
        <dbReference type="Pfam" id="PF04452"/>
    </source>
</evidence>
<evidence type="ECO:0000259" key="12">
    <source>
        <dbReference type="Pfam" id="PF20260"/>
    </source>
</evidence>
<evidence type="ECO:0000256" key="7">
    <source>
        <dbReference type="ARBA" id="ARBA00022691"/>
    </source>
</evidence>
<dbReference type="NCBIfam" id="NF008695">
    <property type="entry name" value="PRK11713.3-3"/>
    <property type="match status" value="1"/>
</dbReference>
<feature type="domain" description="Ribosomal RNA small subunit methyltransferase E methyltransferase" evidence="11">
    <location>
        <begin position="74"/>
        <end position="219"/>
    </location>
</feature>
<evidence type="ECO:0000256" key="2">
    <source>
        <dbReference type="ARBA" id="ARBA00005528"/>
    </source>
</evidence>
<keyword evidence="14" id="KW-1185">Reference proteome</keyword>
<evidence type="ECO:0000256" key="3">
    <source>
        <dbReference type="ARBA" id="ARBA00022490"/>
    </source>
</evidence>
<dbReference type="GO" id="GO:0005737">
    <property type="term" value="C:cytoplasm"/>
    <property type="evidence" value="ECO:0007669"/>
    <property type="project" value="UniProtKB-SubCell"/>
</dbReference>
<dbReference type="PANTHER" id="PTHR30027">
    <property type="entry name" value="RIBOSOMAL RNA SMALL SUBUNIT METHYLTRANSFERASE E"/>
    <property type="match status" value="1"/>
</dbReference>
<comment type="similarity">
    <text evidence="2 10">Belongs to the RNA methyltransferase RsmE family.</text>
</comment>
<keyword evidence="6 10" id="KW-0808">Transferase</keyword>
<dbReference type="GO" id="GO:0070475">
    <property type="term" value="P:rRNA base methylation"/>
    <property type="evidence" value="ECO:0007669"/>
    <property type="project" value="TreeGrafter"/>
</dbReference>
<dbReference type="InterPro" id="IPR006700">
    <property type="entry name" value="RsmE"/>
</dbReference>
<comment type="catalytic activity">
    <reaction evidence="9 10">
        <text>uridine(1498) in 16S rRNA + S-adenosyl-L-methionine = N(3)-methyluridine(1498) in 16S rRNA + S-adenosyl-L-homocysteine + H(+)</text>
        <dbReference type="Rhea" id="RHEA:42920"/>
        <dbReference type="Rhea" id="RHEA-COMP:10283"/>
        <dbReference type="Rhea" id="RHEA-COMP:10284"/>
        <dbReference type="ChEBI" id="CHEBI:15378"/>
        <dbReference type="ChEBI" id="CHEBI:57856"/>
        <dbReference type="ChEBI" id="CHEBI:59789"/>
        <dbReference type="ChEBI" id="CHEBI:65315"/>
        <dbReference type="ChEBI" id="CHEBI:74502"/>
        <dbReference type="EC" id="2.1.1.193"/>
    </reaction>
</comment>
<dbReference type="Gene3D" id="3.40.1280.10">
    <property type="match status" value="1"/>
</dbReference>
<keyword evidence="4 10" id="KW-0698">rRNA processing</keyword>
<name>A0A4Q0XPN2_9BACT</name>
<comment type="caution">
    <text evidence="13">The sequence shown here is derived from an EMBL/GenBank/DDBJ whole genome shotgun (WGS) entry which is preliminary data.</text>
</comment>
<dbReference type="OrthoDB" id="9815641at2"/>
<evidence type="ECO:0000256" key="6">
    <source>
        <dbReference type="ARBA" id="ARBA00022679"/>
    </source>
</evidence>
<dbReference type="EMBL" id="PDKN01000004">
    <property type="protein sequence ID" value="RXJ57689.1"/>
    <property type="molecule type" value="Genomic_DNA"/>
</dbReference>
<evidence type="ECO:0000256" key="9">
    <source>
        <dbReference type="ARBA" id="ARBA00047944"/>
    </source>
</evidence>
<dbReference type="InterPro" id="IPR029028">
    <property type="entry name" value="Alpha/beta_knot_MTases"/>
</dbReference>
<keyword evidence="7 10" id="KW-0949">S-adenosyl-L-methionine</keyword>
<dbReference type="EC" id="2.1.1.193" evidence="10"/>
<dbReference type="NCBIfam" id="TIGR00046">
    <property type="entry name" value="RsmE family RNA methyltransferase"/>
    <property type="match status" value="1"/>
</dbReference>
<dbReference type="PANTHER" id="PTHR30027:SF3">
    <property type="entry name" value="16S RRNA (URACIL(1498)-N(3))-METHYLTRANSFERASE"/>
    <property type="match status" value="1"/>
</dbReference>
<dbReference type="InterPro" id="IPR029026">
    <property type="entry name" value="tRNA_m1G_MTases_N"/>
</dbReference>
<comment type="function">
    <text evidence="8 10">Specifically methylates the N3 position of the uracil ring of uridine 1498 (m3U1498) in 16S rRNA. Acts on the fully assembled 30S ribosomal subunit.</text>
</comment>
<organism evidence="13 14">
    <name type="scientific">Candidatus Marinarcus aquaticus</name>
    <dbReference type="NCBI Taxonomy" id="2044504"/>
    <lineage>
        <taxon>Bacteria</taxon>
        <taxon>Pseudomonadati</taxon>
        <taxon>Campylobacterota</taxon>
        <taxon>Epsilonproteobacteria</taxon>
        <taxon>Campylobacterales</taxon>
        <taxon>Arcobacteraceae</taxon>
        <taxon>Candidatus Marinarcus</taxon>
    </lineage>
</organism>
<evidence type="ECO:0000256" key="10">
    <source>
        <dbReference type="PIRNR" id="PIRNR015601"/>
    </source>
</evidence>
<dbReference type="InterPro" id="IPR046886">
    <property type="entry name" value="RsmE_MTase_dom"/>
</dbReference>
<evidence type="ECO:0000256" key="8">
    <source>
        <dbReference type="ARBA" id="ARBA00025699"/>
    </source>
</evidence>
<proteinExistence type="inferred from homology"/>
<dbReference type="CDD" id="cd18084">
    <property type="entry name" value="RsmE-like"/>
    <property type="match status" value="1"/>
</dbReference>
<dbReference type="RefSeq" id="WP_128996262.1">
    <property type="nucleotide sequence ID" value="NZ_PDKN01000004.1"/>
</dbReference>
<dbReference type="Proteomes" id="UP000290657">
    <property type="component" value="Unassembled WGS sequence"/>
</dbReference>
<dbReference type="AlphaFoldDB" id="A0A4Q0XPN2"/>
<evidence type="ECO:0000313" key="14">
    <source>
        <dbReference type="Proteomes" id="UP000290657"/>
    </source>
</evidence>
<evidence type="ECO:0000256" key="1">
    <source>
        <dbReference type="ARBA" id="ARBA00004496"/>
    </source>
</evidence>
<gene>
    <name evidence="13" type="ORF">CRV04_07720</name>
</gene>
<protein>
    <recommendedName>
        <fullName evidence="10">Ribosomal RNA small subunit methyltransferase E</fullName>
        <ecNumber evidence="10">2.1.1.193</ecNumber>
    </recommendedName>
</protein>
<evidence type="ECO:0000313" key="13">
    <source>
        <dbReference type="EMBL" id="RXJ57689.1"/>
    </source>
</evidence>
<dbReference type="PIRSF" id="PIRSF015601">
    <property type="entry name" value="MTase_slr0722"/>
    <property type="match status" value="1"/>
</dbReference>
<dbReference type="InterPro" id="IPR046887">
    <property type="entry name" value="RsmE_PUA-like"/>
</dbReference>
<reference evidence="13 14" key="1">
    <citation type="submission" date="2017-10" db="EMBL/GenBank/DDBJ databases">
        <title>Genomics of the genus Arcobacter.</title>
        <authorList>
            <person name="Perez-Cataluna A."/>
            <person name="Figueras M.J."/>
        </authorList>
    </citation>
    <scope>NUCLEOTIDE SEQUENCE [LARGE SCALE GENOMIC DNA]</scope>
    <source>
        <strain evidence="13 14">CECT 8987</strain>
    </source>
</reference>
<sequence length="222" mass="25738">MQFVYCEQAGEATLNIDNELFKYLFKVRRHQLQDIIEVRNLKDDTFYSYEVQNITKKEATLLLQKSEEKPVNANMKLRLGWCVVDTKTIEKQLPYLNELGVYSIAFIYADYSQKNFKLNLDKYEKILINSSQQCGRSSLMQFEVFKSLDEYLKSYPEAYMFNFSQQHVQEVSNIDTIVVGCEGGFSKREIALFNEKKIVGIDSNLVLRSETAVTTLAAKLIV</sequence>
<keyword evidence="5 10" id="KW-0489">Methyltransferase</keyword>
<evidence type="ECO:0000256" key="4">
    <source>
        <dbReference type="ARBA" id="ARBA00022552"/>
    </source>
</evidence>
<dbReference type="Pfam" id="PF20260">
    <property type="entry name" value="PUA_4"/>
    <property type="match status" value="1"/>
</dbReference>
<dbReference type="GO" id="GO:0070042">
    <property type="term" value="F:rRNA (uridine-N3-)-methyltransferase activity"/>
    <property type="evidence" value="ECO:0007669"/>
    <property type="project" value="TreeGrafter"/>
</dbReference>
<keyword evidence="3 10" id="KW-0963">Cytoplasm</keyword>
<feature type="domain" description="Ribosomal RNA small subunit methyltransferase E PUA-like" evidence="12">
    <location>
        <begin position="16"/>
        <end position="62"/>
    </location>
</feature>
<accession>A0A4Q0XPN2</accession>
<evidence type="ECO:0000256" key="5">
    <source>
        <dbReference type="ARBA" id="ARBA00022603"/>
    </source>
</evidence>
<comment type="subcellular location">
    <subcellularLocation>
        <location evidence="1 10">Cytoplasm</location>
    </subcellularLocation>
</comment>